<accession>A0A0F8XD47</accession>
<dbReference type="AlphaFoldDB" id="A0A0F8XD47"/>
<dbReference type="EMBL" id="LAZR01059766">
    <property type="protein sequence ID" value="KKK67112.1"/>
    <property type="molecule type" value="Genomic_DNA"/>
</dbReference>
<proteinExistence type="predicted"/>
<evidence type="ECO:0000259" key="1">
    <source>
        <dbReference type="Pfam" id="PF00899"/>
    </source>
</evidence>
<comment type="caution">
    <text evidence="2">The sequence shown here is derived from an EMBL/GenBank/DDBJ whole genome shotgun (WGS) entry which is preliminary data.</text>
</comment>
<name>A0A0F8XD47_9ZZZZ</name>
<reference evidence="2" key="1">
    <citation type="journal article" date="2015" name="Nature">
        <title>Complex archaea that bridge the gap between prokaryotes and eukaryotes.</title>
        <authorList>
            <person name="Spang A."/>
            <person name="Saw J.H."/>
            <person name="Jorgensen S.L."/>
            <person name="Zaremba-Niedzwiedzka K."/>
            <person name="Martijn J."/>
            <person name="Lind A.E."/>
            <person name="van Eijk R."/>
            <person name="Schleper C."/>
            <person name="Guy L."/>
            <person name="Ettema T.J."/>
        </authorList>
    </citation>
    <scope>NUCLEOTIDE SEQUENCE</scope>
</reference>
<evidence type="ECO:0000313" key="2">
    <source>
        <dbReference type="EMBL" id="KKK67112.1"/>
    </source>
</evidence>
<dbReference type="InterPro" id="IPR035985">
    <property type="entry name" value="Ubiquitin-activating_enz"/>
</dbReference>
<feature type="domain" description="THIF-type NAD/FAD binding fold" evidence="1">
    <location>
        <begin position="9"/>
        <end position="132"/>
    </location>
</feature>
<dbReference type="GO" id="GO:0008641">
    <property type="term" value="F:ubiquitin-like modifier activating enzyme activity"/>
    <property type="evidence" value="ECO:0007669"/>
    <property type="project" value="InterPro"/>
</dbReference>
<protein>
    <recommendedName>
        <fullName evidence="1">THIF-type NAD/FAD binding fold domain-containing protein</fullName>
    </recommendedName>
</protein>
<dbReference type="InterPro" id="IPR000594">
    <property type="entry name" value="ThiF_NAD_FAD-bd"/>
</dbReference>
<sequence>MTDEYRLSQQPLRDRPEITVVGCGGTGGFVAEGLCRLFGSGDGHLLLIDHDRVEDHNLGRQNFYPGDVGKFKSEALASRLSRQYGREVWYSVYPFAVETLSDAFPSQGFGNGRSGLVIGCVDNAAARQYMARSGGSWEWWIDAGNGEHSGQVLIGNVREPEDLRGGFDSVERIVSRLPMPTLQEPSLLVPVTEPETPDLDCAEAVDANLQSPIINQQMAALVLQFVSKLLEGTLSWMGVYTDLEAGSLNPVRADPKTVAKMVGVRETTL</sequence>
<feature type="non-terminal residue" evidence="2">
    <location>
        <position position="269"/>
    </location>
</feature>
<dbReference type="Gene3D" id="3.40.50.720">
    <property type="entry name" value="NAD(P)-binding Rossmann-like Domain"/>
    <property type="match status" value="1"/>
</dbReference>
<organism evidence="2">
    <name type="scientific">marine sediment metagenome</name>
    <dbReference type="NCBI Taxonomy" id="412755"/>
    <lineage>
        <taxon>unclassified sequences</taxon>
        <taxon>metagenomes</taxon>
        <taxon>ecological metagenomes</taxon>
    </lineage>
</organism>
<gene>
    <name evidence="2" type="ORF">LCGC14_2957340</name>
</gene>
<dbReference type="Pfam" id="PF00899">
    <property type="entry name" value="ThiF"/>
    <property type="match status" value="1"/>
</dbReference>
<dbReference type="SUPFAM" id="SSF69572">
    <property type="entry name" value="Activating enzymes of the ubiquitin-like proteins"/>
    <property type="match status" value="1"/>
</dbReference>